<dbReference type="Ensembl" id="ENSPSMT00000025450.1">
    <property type="protein sequence ID" value="ENSPSMP00000021926.1"/>
    <property type="gene ID" value="ENSPSMG00000015513.1"/>
</dbReference>
<sequence>MEGSLSPFCSQRAEINILEINKELHSQVAESKQQLRDLKENLLTSEATAYSLANQLQKYNKFYSSESK</sequence>
<evidence type="ECO:0000313" key="3">
    <source>
        <dbReference type="Proteomes" id="UP000694414"/>
    </source>
</evidence>
<protein>
    <submittedName>
        <fullName evidence="2">Uncharacterized protein</fullName>
    </submittedName>
</protein>
<proteinExistence type="predicted"/>
<keyword evidence="3" id="KW-1185">Reference proteome</keyword>
<evidence type="ECO:0000256" key="1">
    <source>
        <dbReference type="SAM" id="Coils"/>
    </source>
</evidence>
<organism evidence="2 3">
    <name type="scientific">Prolemur simus</name>
    <name type="common">Greater bamboo lemur</name>
    <name type="synonym">Hapalemur simus</name>
    <dbReference type="NCBI Taxonomy" id="1328070"/>
    <lineage>
        <taxon>Eukaryota</taxon>
        <taxon>Metazoa</taxon>
        <taxon>Chordata</taxon>
        <taxon>Craniata</taxon>
        <taxon>Vertebrata</taxon>
        <taxon>Euteleostomi</taxon>
        <taxon>Mammalia</taxon>
        <taxon>Eutheria</taxon>
        <taxon>Euarchontoglires</taxon>
        <taxon>Primates</taxon>
        <taxon>Strepsirrhini</taxon>
        <taxon>Lemuriformes</taxon>
        <taxon>Lemuridae</taxon>
        <taxon>Prolemur</taxon>
    </lineage>
</organism>
<feature type="coiled-coil region" evidence="1">
    <location>
        <begin position="21"/>
        <end position="48"/>
    </location>
</feature>
<dbReference type="Proteomes" id="UP000694414">
    <property type="component" value="Unplaced"/>
</dbReference>
<evidence type="ECO:0000313" key="2">
    <source>
        <dbReference type="Ensembl" id="ENSPSMP00000021926.1"/>
    </source>
</evidence>
<accession>A0A8C8ZYF2</accession>
<reference evidence="2" key="1">
    <citation type="submission" date="2025-08" db="UniProtKB">
        <authorList>
            <consortium name="Ensembl"/>
        </authorList>
    </citation>
    <scope>IDENTIFICATION</scope>
</reference>
<name>A0A8C8ZYF2_PROSS</name>
<reference evidence="2" key="2">
    <citation type="submission" date="2025-09" db="UniProtKB">
        <authorList>
            <consortium name="Ensembl"/>
        </authorList>
    </citation>
    <scope>IDENTIFICATION</scope>
</reference>
<dbReference type="GeneTree" id="ENSGT00420000029746"/>
<dbReference type="AlphaFoldDB" id="A0A8C8ZYF2"/>
<keyword evidence="1" id="KW-0175">Coiled coil</keyword>
<dbReference type="Gene3D" id="1.20.5.1700">
    <property type="match status" value="1"/>
</dbReference>